<evidence type="ECO:0000256" key="2">
    <source>
        <dbReference type="SAM" id="SignalP"/>
    </source>
</evidence>
<organism evidence="3 4">
    <name type="scientific">Rohdeia mirabilis</name>
    <dbReference type="NCBI Taxonomy" id="2528008"/>
    <lineage>
        <taxon>Bacteria</taxon>
        <taxon>Pseudomonadati</taxon>
        <taxon>Planctomycetota</taxon>
        <taxon>Planctomycetia</taxon>
        <taxon>Planctomycetia incertae sedis</taxon>
        <taxon>Rohdeia</taxon>
    </lineage>
</organism>
<dbReference type="OrthoDB" id="227135at2"/>
<dbReference type="SUPFAM" id="SSF69318">
    <property type="entry name" value="Integrin alpha N-terminal domain"/>
    <property type="match status" value="2"/>
</dbReference>
<dbReference type="EMBL" id="CP036290">
    <property type="protein sequence ID" value="QDU83877.1"/>
    <property type="molecule type" value="Genomic_DNA"/>
</dbReference>
<evidence type="ECO:0000313" key="4">
    <source>
        <dbReference type="Proteomes" id="UP000319342"/>
    </source>
</evidence>
<dbReference type="AlphaFoldDB" id="A0A518CXF0"/>
<name>A0A518CXF0_9BACT</name>
<sequence length="498" mass="49060" precursor="true">MNSTTRTAVLTASIFSLFPLAAQAQISFDARGAVPAGPAAQDSAFADLDGDGIVDLAVTVDAPDRIVILRGDGNGAFTFAGSILTGGGSSPQALVAADLDGDGDADLAVSLKNNSAVASYRNDGGLSFAALGSVGVGDEPRHMGVADLDGDGDLDLATSNRDGNSVTVLRNAGAGTFTAQSVAVGADPRSLAFADLDGDGDTDIAVASSDDRRLDLLTNTGGTFALTSSLSTGAQFRPDGLVAGDVDGDGDVDLVAAGDANNVPQLLVFQQNAGVFGPQSVFAVGGQNPSYSVAGDFDLDGDLDVAVLCTDSSVVALMANDGAGNFVSESTLPVGSDPQHVAIGDLDGNGGADLAVTDDPSGTVSVFTNQARCGAFAYGLGLGGATTAQIGLSGVPALGSEVQFVMSGFAGNAAALFAFSAAPAELGGFLGGTLLVDPSSLGPISLVQVTGGTGSLGLLVPSDPSFLGLTLFAQGAAFDGGGPEGWTLTHGLEVVTCP</sequence>
<dbReference type="Gene3D" id="2.30.30.100">
    <property type="match status" value="1"/>
</dbReference>
<keyword evidence="4" id="KW-1185">Reference proteome</keyword>
<dbReference type="RefSeq" id="WP_145184376.1">
    <property type="nucleotide sequence ID" value="NZ_CP036290.1"/>
</dbReference>
<protein>
    <submittedName>
        <fullName evidence="3">FG-GAP repeat protein</fullName>
    </submittedName>
</protein>
<reference evidence="3 4" key="1">
    <citation type="submission" date="2019-02" db="EMBL/GenBank/DDBJ databases">
        <title>Deep-cultivation of Planctomycetes and their phenomic and genomic characterization uncovers novel biology.</title>
        <authorList>
            <person name="Wiegand S."/>
            <person name="Jogler M."/>
            <person name="Boedeker C."/>
            <person name="Pinto D."/>
            <person name="Vollmers J."/>
            <person name="Rivas-Marin E."/>
            <person name="Kohn T."/>
            <person name="Peeters S.H."/>
            <person name="Heuer A."/>
            <person name="Rast P."/>
            <person name="Oberbeckmann S."/>
            <person name="Bunk B."/>
            <person name="Jeske O."/>
            <person name="Meyerdierks A."/>
            <person name="Storesund J.E."/>
            <person name="Kallscheuer N."/>
            <person name="Luecker S."/>
            <person name="Lage O.M."/>
            <person name="Pohl T."/>
            <person name="Merkel B.J."/>
            <person name="Hornburger P."/>
            <person name="Mueller R.-W."/>
            <person name="Bruemmer F."/>
            <person name="Labrenz M."/>
            <person name="Spormann A.M."/>
            <person name="Op den Camp H."/>
            <person name="Overmann J."/>
            <person name="Amann R."/>
            <person name="Jetten M.S.M."/>
            <person name="Mascher T."/>
            <person name="Medema M.H."/>
            <person name="Devos D.P."/>
            <person name="Kaster A.-K."/>
            <person name="Ovreas L."/>
            <person name="Rohde M."/>
            <person name="Galperin M.Y."/>
            <person name="Jogler C."/>
        </authorList>
    </citation>
    <scope>NUCLEOTIDE SEQUENCE [LARGE SCALE GENOMIC DNA]</scope>
    <source>
        <strain evidence="3 4">Pla163</strain>
    </source>
</reference>
<evidence type="ECO:0000256" key="1">
    <source>
        <dbReference type="ARBA" id="ARBA00022729"/>
    </source>
</evidence>
<feature type="chain" id="PRO_5021911095" evidence="2">
    <location>
        <begin position="25"/>
        <end position="498"/>
    </location>
</feature>
<dbReference type="PANTHER" id="PTHR46580">
    <property type="entry name" value="SENSOR KINASE-RELATED"/>
    <property type="match status" value="1"/>
</dbReference>
<proteinExistence type="predicted"/>
<dbReference type="Gene3D" id="2.130.10.130">
    <property type="entry name" value="Integrin alpha, N-terminal"/>
    <property type="match status" value="2"/>
</dbReference>
<keyword evidence="1 2" id="KW-0732">Signal</keyword>
<dbReference type="InterPro" id="IPR028994">
    <property type="entry name" value="Integrin_alpha_N"/>
</dbReference>
<gene>
    <name evidence="3" type="ORF">Pla163_09780</name>
</gene>
<dbReference type="InterPro" id="IPR013517">
    <property type="entry name" value="FG-GAP"/>
</dbReference>
<accession>A0A518CXF0</accession>
<dbReference type="Pfam" id="PF13517">
    <property type="entry name" value="FG-GAP_3"/>
    <property type="match status" value="3"/>
</dbReference>
<evidence type="ECO:0000313" key="3">
    <source>
        <dbReference type="EMBL" id="QDU83877.1"/>
    </source>
</evidence>
<feature type="signal peptide" evidence="2">
    <location>
        <begin position="1"/>
        <end position="24"/>
    </location>
</feature>
<dbReference type="Proteomes" id="UP000319342">
    <property type="component" value="Chromosome"/>
</dbReference>